<dbReference type="Pfam" id="PF12833">
    <property type="entry name" value="HTH_18"/>
    <property type="match status" value="1"/>
</dbReference>
<dbReference type="InterPro" id="IPR046532">
    <property type="entry name" value="DUF6597"/>
</dbReference>
<dbReference type="SMART" id="SM00342">
    <property type="entry name" value="HTH_ARAC"/>
    <property type="match status" value="1"/>
</dbReference>
<evidence type="ECO:0000259" key="4">
    <source>
        <dbReference type="PROSITE" id="PS01124"/>
    </source>
</evidence>
<name>A0A1E5KV86_9ENTE</name>
<dbReference type="OrthoDB" id="323290at2"/>
<proteinExistence type="predicted"/>
<dbReference type="PANTHER" id="PTHR46796:SF13">
    <property type="entry name" value="HTH-TYPE TRANSCRIPTIONAL ACTIVATOR RHAS"/>
    <property type="match status" value="1"/>
</dbReference>
<dbReference type="STRING" id="762845.BCR26_03215"/>
<dbReference type="GO" id="GO:0043565">
    <property type="term" value="F:sequence-specific DNA binding"/>
    <property type="evidence" value="ECO:0007669"/>
    <property type="project" value="InterPro"/>
</dbReference>
<keyword evidence="3" id="KW-0804">Transcription</keyword>
<gene>
    <name evidence="5" type="ORF">BCR26_03215</name>
</gene>
<dbReference type="EMBL" id="MIEK01000034">
    <property type="protein sequence ID" value="OEH81783.1"/>
    <property type="molecule type" value="Genomic_DNA"/>
</dbReference>
<accession>A0A1E5KV86</accession>
<dbReference type="Pfam" id="PF20240">
    <property type="entry name" value="DUF6597"/>
    <property type="match status" value="1"/>
</dbReference>
<protein>
    <recommendedName>
        <fullName evidence="4">HTH araC/xylS-type domain-containing protein</fullName>
    </recommendedName>
</protein>
<reference evidence="5 6" key="1">
    <citation type="submission" date="2016-09" db="EMBL/GenBank/DDBJ databases">
        <authorList>
            <person name="Capua I."/>
            <person name="De Benedictis P."/>
            <person name="Joannis T."/>
            <person name="Lombin L.H."/>
            <person name="Cattoli G."/>
        </authorList>
    </citation>
    <scope>NUCLEOTIDE SEQUENCE [LARGE SCALE GENOMIC DNA]</scope>
    <source>
        <strain evidence="5 6">LMG 25899</strain>
    </source>
</reference>
<feature type="domain" description="HTH araC/xylS-type" evidence="4">
    <location>
        <begin position="163"/>
        <end position="265"/>
    </location>
</feature>
<dbReference type="InterPro" id="IPR018060">
    <property type="entry name" value="HTH_AraC"/>
</dbReference>
<dbReference type="GO" id="GO:0003700">
    <property type="term" value="F:DNA-binding transcription factor activity"/>
    <property type="evidence" value="ECO:0007669"/>
    <property type="project" value="InterPro"/>
</dbReference>
<organism evidence="5 6">
    <name type="scientific">Enterococcus rivorum</name>
    <dbReference type="NCBI Taxonomy" id="762845"/>
    <lineage>
        <taxon>Bacteria</taxon>
        <taxon>Bacillati</taxon>
        <taxon>Bacillota</taxon>
        <taxon>Bacilli</taxon>
        <taxon>Lactobacillales</taxon>
        <taxon>Enterococcaceae</taxon>
        <taxon>Enterococcus</taxon>
    </lineage>
</organism>
<keyword evidence="2" id="KW-0238">DNA-binding</keyword>
<evidence type="ECO:0000313" key="6">
    <source>
        <dbReference type="Proteomes" id="UP000095256"/>
    </source>
</evidence>
<evidence type="ECO:0000256" key="2">
    <source>
        <dbReference type="ARBA" id="ARBA00023125"/>
    </source>
</evidence>
<dbReference type="Gene3D" id="1.10.10.60">
    <property type="entry name" value="Homeodomain-like"/>
    <property type="match status" value="1"/>
</dbReference>
<evidence type="ECO:0000313" key="5">
    <source>
        <dbReference type="EMBL" id="OEH81783.1"/>
    </source>
</evidence>
<comment type="caution">
    <text evidence="5">The sequence shown here is derived from an EMBL/GenBank/DDBJ whole genome shotgun (WGS) entry which is preliminary data.</text>
</comment>
<dbReference type="InterPro" id="IPR050204">
    <property type="entry name" value="AraC_XylS_family_regulators"/>
</dbReference>
<dbReference type="PANTHER" id="PTHR46796">
    <property type="entry name" value="HTH-TYPE TRANSCRIPTIONAL ACTIVATOR RHAS-RELATED"/>
    <property type="match status" value="1"/>
</dbReference>
<sequence>MTLAKNSYFPIQIPYLLNKDFNRSILYSEEIDSNFEELIICFWKSIPRNEATYLSKNVIVPDGCIDLVVDFTNKRIGLSGMSKTNFDFSVKPDESYFGLRFLPGAVSEFFDIDGSSAMDRFIPISEIDSYFDSETFWKSKNIDDAILFVKKYIEKKHKKKILDPAYILLFQSLYKNDTLPTVEQLAKEIAVSTRQLQRIFLKKYGLTPNKLLSVIRFQQTLHALKSPNGQTGFRNLENLPYYDQPHMIKSIKKNIGITPTELIDLYSDKRVV</sequence>
<keyword evidence="1" id="KW-0805">Transcription regulation</keyword>
<evidence type="ECO:0000256" key="1">
    <source>
        <dbReference type="ARBA" id="ARBA00023015"/>
    </source>
</evidence>
<dbReference type="AlphaFoldDB" id="A0A1E5KV86"/>
<dbReference type="RefSeq" id="WP_069699104.1">
    <property type="nucleotide sequence ID" value="NZ_JAGGMA010000036.1"/>
</dbReference>
<dbReference type="Proteomes" id="UP000095256">
    <property type="component" value="Unassembled WGS sequence"/>
</dbReference>
<keyword evidence="6" id="KW-1185">Reference proteome</keyword>
<evidence type="ECO:0000256" key="3">
    <source>
        <dbReference type="ARBA" id="ARBA00023163"/>
    </source>
</evidence>
<dbReference type="PROSITE" id="PS01124">
    <property type="entry name" value="HTH_ARAC_FAMILY_2"/>
    <property type="match status" value="1"/>
</dbReference>